<dbReference type="EMBL" id="MVIC01000084">
    <property type="protein sequence ID" value="ORB10800.1"/>
    <property type="molecule type" value="Genomic_DNA"/>
</dbReference>
<dbReference type="Pfam" id="PF02470">
    <property type="entry name" value="MlaD"/>
    <property type="match status" value="1"/>
</dbReference>
<dbReference type="RefSeq" id="WP_083090095.1">
    <property type="nucleotide sequence ID" value="NZ_MVIC01000084.1"/>
</dbReference>
<dbReference type="InterPro" id="IPR005693">
    <property type="entry name" value="Mce"/>
</dbReference>
<reference evidence="5 6" key="1">
    <citation type="submission" date="2017-02" db="EMBL/GenBank/DDBJ databases">
        <title>The new phylogeny of genus Mycobacterium.</title>
        <authorList>
            <person name="Tortoli E."/>
            <person name="Trovato A."/>
            <person name="Cirillo D.M."/>
        </authorList>
    </citation>
    <scope>NUCLEOTIDE SEQUENCE [LARGE SCALE GENOMIC DNA]</scope>
    <source>
        <strain evidence="5 6">DSM 45145</strain>
    </source>
</reference>
<keyword evidence="2" id="KW-0472">Membrane</keyword>
<dbReference type="Pfam" id="PF11887">
    <property type="entry name" value="Mce4_CUP1"/>
    <property type="match status" value="1"/>
</dbReference>
<feature type="transmembrane region" description="Helical" evidence="2">
    <location>
        <begin position="20"/>
        <end position="41"/>
    </location>
</feature>
<feature type="domain" description="Mce/MlaD" evidence="3">
    <location>
        <begin position="46"/>
        <end position="121"/>
    </location>
</feature>
<dbReference type="NCBIfam" id="TIGR00996">
    <property type="entry name" value="Mtu_fam_mce"/>
    <property type="match status" value="1"/>
</dbReference>
<dbReference type="InterPro" id="IPR024516">
    <property type="entry name" value="Mce_C"/>
</dbReference>
<organism evidence="5 6">
    <name type="scientific">Mycobacterium noviomagense</name>
    <dbReference type="NCBI Taxonomy" id="459858"/>
    <lineage>
        <taxon>Bacteria</taxon>
        <taxon>Bacillati</taxon>
        <taxon>Actinomycetota</taxon>
        <taxon>Actinomycetes</taxon>
        <taxon>Mycobacteriales</taxon>
        <taxon>Mycobacteriaceae</taxon>
        <taxon>Mycobacterium</taxon>
    </lineage>
</organism>
<feature type="compositionally biased region" description="Pro residues" evidence="1">
    <location>
        <begin position="462"/>
        <end position="475"/>
    </location>
</feature>
<feature type="non-terminal residue" evidence="5">
    <location>
        <position position="492"/>
    </location>
</feature>
<feature type="region of interest" description="Disordered" evidence="1">
    <location>
        <begin position="455"/>
        <end position="492"/>
    </location>
</feature>
<keyword evidence="2" id="KW-1133">Transmembrane helix</keyword>
<name>A0ABX3T0A1_9MYCO</name>
<dbReference type="InterPro" id="IPR003399">
    <property type="entry name" value="Mce/MlaD"/>
</dbReference>
<accession>A0ABX3T0A1</accession>
<evidence type="ECO:0000256" key="2">
    <source>
        <dbReference type="SAM" id="Phobius"/>
    </source>
</evidence>
<evidence type="ECO:0000259" key="4">
    <source>
        <dbReference type="Pfam" id="PF11887"/>
    </source>
</evidence>
<dbReference type="Proteomes" id="UP000192374">
    <property type="component" value="Unassembled WGS sequence"/>
</dbReference>
<keyword evidence="6" id="KW-1185">Reference proteome</keyword>
<dbReference type="PANTHER" id="PTHR33371">
    <property type="entry name" value="INTERMEMBRANE PHOSPHOLIPID TRANSPORT SYSTEM BINDING PROTEIN MLAD-RELATED"/>
    <property type="match status" value="1"/>
</dbReference>
<dbReference type="InterPro" id="IPR052336">
    <property type="entry name" value="MlaD_Phospholipid_Transporter"/>
</dbReference>
<feature type="domain" description="Mammalian cell entry C-terminal" evidence="4">
    <location>
        <begin position="128"/>
        <end position="292"/>
    </location>
</feature>
<sequence length="492" mass="53527">MSTIFDIRQLRLPQVSRTFVIVASLVLVVGFVVALAGWQLYRKITNNTVVAYFPRANALYSGDKVQIMGVRVGSVDSIEPAGDKMKVTFHYQNKYKVPANASAVILNPSLVASRTIQLEPPYHGGPILADNAVIPIERTQAPVEWDDLRNQVTNIISELGPTKDQPKGPFGDIVESFADGLAGKGERINTTLTNLSAALTTLNEGRGDFFGALHSLASFVNALHKDDKRFVALNRDLARFTTSLTRSDHAIASAVQQTDTLLSTARDFFAENREVLTRDVDNLAETTTALVQPTPRDGLETGLHVLPHMAANVLASYEPAHGGLTEVPTLVNFANPMQFFCSAIQAGSRLGYQDSAELCAQYLAPILDAIKFNYFPFGLNLFTTADTLPKNIAYSEPRLQPPPGYKDTTVPGIFARDTPWSHRNSEPGWIVAAGMQGVRVQPATANMLTPESLAELMGGPDITPPPPGRTMPGPPNAYDQNNPLPPPWYPQP</sequence>
<proteinExistence type="predicted"/>
<evidence type="ECO:0000313" key="5">
    <source>
        <dbReference type="EMBL" id="ORB10800.1"/>
    </source>
</evidence>
<comment type="caution">
    <text evidence="5">The sequence shown here is derived from an EMBL/GenBank/DDBJ whole genome shotgun (WGS) entry which is preliminary data.</text>
</comment>
<dbReference type="PANTHER" id="PTHR33371:SF4">
    <property type="entry name" value="INTERMEMBRANE PHOSPHOLIPID TRANSPORT SYSTEM BINDING PROTEIN MLAD"/>
    <property type="match status" value="1"/>
</dbReference>
<evidence type="ECO:0000313" key="6">
    <source>
        <dbReference type="Proteomes" id="UP000192374"/>
    </source>
</evidence>
<evidence type="ECO:0000256" key="1">
    <source>
        <dbReference type="SAM" id="MobiDB-lite"/>
    </source>
</evidence>
<feature type="compositionally biased region" description="Pro residues" evidence="1">
    <location>
        <begin position="483"/>
        <end position="492"/>
    </location>
</feature>
<gene>
    <name evidence="5" type="ORF">BST37_22335</name>
</gene>
<keyword evidence="2" id="KW-0812">Transmembrane</keyword>
<protein>
    <submittedName>
        <fullName evidence="5">Mammalian cell entry protein</fullName>
    </submittedName>
</protein>
<evidence type="ECO:0000259" key="3">
    <source>
        <dbReference type="Pfam" id="PF02470"/>
    </source>
</evidence>